<evidence type="ECO:0000256" key="1">
    <source>
        <dbReference type="SAM" id="Phobius"/>
    </source>
</evidence>
<sequence length="65" mass="7321">MSSSLNFLKNFFLATGIIWLLSAFSILAFGLNFQRQEIIITLILPLAYAIVRLFDNAKGVNTEKL</sequence>
<name>A0A317EZ84_9SPHI</name>
<comment type="caution">
    <text evidence="2">The sequence shown here is derived from an EMBL/GenBank/DDBJ whole genome shotgun (WGS) entry which is preliminary data.</text>
</comment>
<proteinExistence type="predicted"/>
<keyword evidence="3" id="KW-1185">Reference proteome</keyword>
<keyword evidence="1" id="KW-0812">Transmembrane</keyword>
<dbReference type="Proteomes" id="UP000245391">
    <property type="component" value="Unassembled WGS sequence"/>
</dbReference>
<keyword evidence="1" id="KW-0472">Membrane</keyword>
<evidence type="ECO:0000313" key="3">
    <source>
        <dbReference type="Proteomes" id="UP000245391"/>
    </source>
</evidence>
<dbReference type="OrthoDB" id="772870at2"/>
<dbReference type="AlphaFoldDB" id="A0A317EZ84"/>
<dbReference type="RefSeq" id="WP_109929603.1">
    <property type="nucleotide sequence ID" value="NZ_QGNY01000003.1"/>
</dbReference>
<protein>
    <submittedName>
        <fullName evidence="2">Uncharacterized protein</fullName>
    </submittedName>
</protein>
<dbReference type="EMBL" id="QGNY01000003">
    <property type="protein sequence ID" value="PWS32154.1"/>
    <property type="molecule type" value="Genomic_DNA"/>
</dbReference>
<gene>
    <name evidence="2" type="ORF">DF947_10305</name>
</gene>
<accession>A0A317EZ84</accession>
<evidence type="ECO:0000313" key="2">
    <source>
        <dbReference type="EMBL" id="PWS32154.1"/>
    </source>
</evidence>
<reference evidence="3" key="1">
    <citation type="submission" date="2018-05" db="EMBL/GenBank/DDBJ databases">
        <title>Pedobacter paludis sp. nov., isolated from wetland soil.</title>
        <authorList>
            <person name="Zhang Y."/>
        </authorList>
    </citation>
    <scope>NUCLEOTIDE SEQUENCE [LARGE SCALE GENOMIC DNA]</scope>
    <source>
        <strain evidence="3">R-8</strain>
    </source>
</reference>
<keyword evidence="1" id="KW-1133">Transmembrane helix</keyword>
<feature type="transmembrane region" description="Helical" evidence="1">
    <location>
        <begin position="12"/>
        <end position="31"/>
    </location>
</feature>
<organism evidence="2 3">
    <name type="scientific">Pedobacter paludis</name>
    <dbReference type="NCBI Taxonomy" id="2203212"/>
    <lineage>
        <taxon>Bacteria</taxon>
        <taxon>Pseudomonadati</taxon>
        <taxon>Bacteroidota</taxon>
        <taxon>Sphingobacteriia</taxon>
        <taxon>Sphingobacteriales</taxon>
        <taxon>Sphingobacteriaceae</taxon>
        <taxon>Pedobacter</taxon>
    </lineage>
</organism>